<dbReference type="InterPro" id="IPR006664">
    <property type="entry name" value="OMP_bac"/>
</dbReference>
<dbReference type="RefSeq" id="WP_173285394.1">
    <property type="nucleotide sequence ID" value="NZ_CP054020.1"/>
</dbReference>
<accession>A0A7D4P4X2</accession>
<organism evidence="11 12">
    <name type="scientific">Thiomicrorhabdus xiamenensis</name>
    <dbReference type="NCBI Taxonomy" id="2739063"/>
    <lineage>
        <taxon>Bacteria</taxon>
        <taxon>Pseudomonadati</taxon>
        <taxon>Pseudomonadota</taxon>
        <taxon>Gammaproteobacteria</taxon>
        <taxon>Thiotrichales</taxon>
        <taxon>Piscirickettsiaceae</taxon>
        <taxon>Thiomicrorhabdus</taxon>
    </lineage>
</organism>
<keyword evidence="7" id="KW-0998">Cell outer membrane</keyword>
<evidence type="ECO:0000313" key="12">
    <source>
        <dbReference type="Proteomes" id="UP000504724"/>
    </source>
</evidence>
<gene>
    <name evidence="11" type="ORF">HQN79_07900</name>
</gene>
<feature type="chain" id="PRO_5028945931" evidence="9">
    <location>
        <begin position="31"/>
        <end position="615"/>
    </location>
</feature>
<dbReference type="InterPro" id="IPR003423">
    <property type="entry name" value="OMP_efflux"/>
</dbReference>
<keyword evidence="6 8" id="KW-0472">Membrane</keyword>
<keyword evidence="4" id="KW-1134">Transmembrane beta strand</keyword>
<name>A0A7D4P4X2_9GAMM</name>
<protein>
    <submittedName>
        <fullName evidence="11">TolC family outer membrane protein</fullName>
    </submittedName>
</protein>
<evidence type="ECO:0000256" key="5">
    <source>
        <dbReference type="ARBA" id="ARBA00022692"/>
    </source>
</evidence>
<dbReference type="InterPro" id="IPR036737">
    <property type="entry name" value="OmpA-like_sf"/>
</dbReference>
<evidence type="ECO:0000256" key="1">
    <source>
        <dbReference type="ARBA" id="ARBA00004442"/>
    </source>
</evidence>
<keyword evidence="9" id="KW-0732">Signal</keyword>
<dbReference type="SUPFAM" id="SSF103088">
    <property type="entry name" value="OmpA-like"/>
    <property type="match status" value="1"/>
</dbReference>
<dbReference type="GO" id="GO:0009279">
    <property type="term" value="C:cell outer membrane"/>
    <property type="evidence" value="ECO:0007669"/>
    <property type="project" value="UniProtKB-SubCell"/>
</dbReference>
<evidence type="ECO:0000256" key="4">
    <source>
        <dbReference type="ARBA" id="ARBA00022452"/>
    </source>
</evidence>
<dbReference type="Pfam" id="PF02321">
    <property type="entry name" value="OEP"/>
    <property type="match status" value="2"/>
</dbReference>
<keyword evidence="3" id="KW-0813">Transport</keyword>
<dbReference type="GO" id="GO:0015288">
    <property type="term" value="F:porin activity"/>
    <property type="evidence" value="ECO:0007669"/>
    <property type="project" value="TreeGrafter"/>
</dbReference>
<keyword evidence="5" id="KW-0812">Transmembrane</keyword>
<dbReference type="SUPFAM" id="SSF56954">
    <property type="entry name" value="Outer membrane efflux proteins (OEP)"/>
    <property type="match status" value="1"/>
</dbReference>
<feature type="domain" description="OmpA-like" evidence="10">
    <location>
        <begin position="495"/>
        <end position="613"/>
    </location>
</feature>
<dbReference type="PANTHER" id="PTHR30026">
    <property type="entry name" value="OUTER MEMBRANE PROTEIN TOLC"/>
    <property type="match status" value="1"/>
</dbReference>
<dbReference type="CDD" id="cd07185">
    <property type="entry name" value="OmpA_C-like"/>
    <property type="match status" value="1"/>
</dbReference>
<reference evidence="11 12" key="1">
    <citation type="submission" date="2020-05" db="EMBL/GenBank/DDBJ databases">
        <title>Thiomicrorhabdus sediminis sp.nov. and Thiomicrorhabdus xiamenensis sp.nov., novel sulfur-oxidizing bacteria isolated from coastal sediment.</title>
        <authorList>
            <person name="Liu X."/>
        </authorList>
    </citation>
    <scope>NUCLEOTIDE SEQUENCE [LARGE SCALE GENOMIC DNA]</scope>
    <source>
        <strain evidence="11 12">G2</strain>
    </source>
</reference>
<proteinExistence type="inferred from homology"/>
<dbReference type="PANTHER" id="PTHR30026:SF22">
    <property type="entry name" value="OUTER MEMBRANE EFFLUX PROTEIN"/>
    <property type="match status" value="1"/>
</dbReference>
<dbReference type="PROSITE" id="PS51123">
    <property type="entry name" value="OMPA_2"/>
    <property type="match status" value="1"/>
</dbReference>
<dbReference type="Gene3D" id="1.20.1600.10">
    <property type="entry name" value="Outer membrane efflux proteins (OEP)"/>
    <property type="match status" value="1"/>
</dbReference>
<dbReference type="GO" id="GO:0015562">
    <property type="term" value="F:efflux transmembrane transporter activity"/>
    <property type="evidence" value="ECO:0007669"/>
    <property type="project" value="InterPro"/>
</dbReference>
<evidence type="ECO:0000256" key="7">
    <source>
        <dbReference type="ARBA" id="ARBA00023237"/>
    </source>
</evidence>
<dbReference type="Gene3D" id="3.30.1330.60">
    <property type="entry name" value="OmpA-like domain"/>
    <property type="match status" value="1"/>
</dbReference>
<evidence type="ECO:0000259" key="10">
    <source>
        <dbReference type="PROSITE" id="PS51123"/>
    </source>
</evidence>
<evidence type="ECO:0000313" key="11">
    <source>
        <dbReference type="EMBL" id="QKI89496.1"/>
    </source>
</evidence>
<dbReference type="KEGG" id="txa:HQN79_07900"/>
<feature type="signal peptide" evidence="9">
    <location>
        <begin position="1"/>
        <end position="30"/>
    </location>
</feature>
<dbReference type="NCBIfam" id="TIGR01844">
    <property type="entry name" value="type_I_sec_TolC"/>
    <property type="match status" value="1"/>
</dbReference>
<dbReference type="InterPro" id="IPR051906">
    <property type="entry name" value="TolC-like"/>
</dbReference>
<evidence type="ECO:0000256" key="9">
    <source>
        <dbReference type="SAM" id="SignalP"/>
    </source>
</evidence>
<evidence type="ECO:0000256" key="2">
    <source>
        <dbReference type="ARBA" id="ARBA00007613"/>
    </source>
</evidence>
<dbReference type="Pfam" id="PF00691">
    <property type="entry name" value="OmpA"/>
    <property type="match status" value="1"/>
</dbReference>
<dbReference type="InterPro" id="IPR010130">
    <property type="entry name" value="T1SS_OMP_TolC"/>
</dbReference>
<comment type="similarity">
    <text evidence="2">Belongs to the outer membrane factor (OMF) (TC 1.B.17) family.</text>
</comment>
<evidence type="ECO:0000256" key="3">
    <source>
        <dbReference type="ARBA" id="ARBA00022448"/>
    </source>
</evidence>
<dbReference type="Proteomes" id="UP000504724">
    <property type="component" value="Chromosome"/>
</dbReference>
<dbReference type="GO" id="GO:1990281">
    <property type="term" value="C:efflux pump complex"/>
    <property type="evidence" value="ECO:0007669"/>
    <property type="project" value="TreeGrafter"/>
</dbReference>
<keyword evidence="12" id="KW-1185">Reference proteome</keyword>
<dbReference type="InterPro" id="IPR006665">
    <property type="entry name" value="OmpA-like"/>
</dbReference>
<dbReference type="EMBL" id="CP054020">
    <property type="protein sequence ID" value="QKI89496.1"/>
    <property type="molecule type" value="Genomic_DNA"/>
</dbReference>
<sequence length="615" mass="69278">MTTQPDRSFIRKGLKFLALSGMIVSMPSLAVSPAPMSPNNLNDTIQYAIDKNPEVQAQWHNFLASQQDTNSAESEYRPNLDFFADYAFMYKSYTQNERYDGASAKLSLTQMLYDGHRTEKNTESFKNTELVRYFELLSSVENTALDTYTAYQDVLRYRKLTEIAQQNYQNHLDVYKKIAAGVETGATRRADLEQISGRLALAESNLLTEKANLHDVSARFLRIVGSIPSKDLANVDFDENTLPTTFDDVMNNAYQHNAAFHAAIRNIDAKRSSVERERAGFKPRLDLVGEYGAQTYDLEGNDDATQNGRLALEFRYNIYNGKRTDSQVQRALEEVSRATYLREKACVDMRQNLQISFNDVRKLNDQMPILNQHLDASDKVRVAFKDQFSIGQRTLLDLLDTEIEYFQAGRAYANAVYDRNISTAKTLAEMGLLLSTLNIVKGEMPSLADLGAEEIPVDPETTCPIAQIPDLYGEVEHPGPLAMPKATKFEVPAADDADGNTYRLTVNFKYNSSIIDQSYANDIAELAQFMKDHPDTKVEIQGHASLEGPDTYNQWLSERRAEAVATELVKTHQIEKSRVSSVGFGETQPIINAMTPEAHKANRRVESKITLIVKE</sequence>
<evidence type="ECO:0000256" key="6">
    <source>
        <dbReference type="ARBA" id="ARBA00023136"/>
    </source>
</evidence>
<dbReference type="PRINTS" id="PR01021">
    <property type="entry name" value="OMPADOMAIN"/>
</dbReference>
<dbReference type="AlphaFoldDB" id="A0A7D4P4X2"/>
<comment type="subcellular location">
    <subcellularLocation>
        <location evidence="1">Cell outer membrane</location>
    </subcellularLocation>
</comment>
<evidence type="ECO:0000256" key="8">
    <source>
        <dbReference type="PROSITE-ProRule" id="PRU00473"/>
    </source>
</evidence>